<evidence type="ECO:0000313" key="4">
    <source>
        <dbReference type="EMBL" id="CAB5026415.1"/>
    </source>
</evidence>
<organism evidence="4">
    <name type="scientific">freshwater metagenome</name>
    <dbReference type="NCBI Taxonomy" id="449393"/>
    <lineage>
        <taxon>unclassified sequences</taxon>
        <taxon>metagenomes</taxon>
        <taxon>ecological metagenomes</taxon>
    </lineage>
</organism>
<dbReference type="InterPro" id="IPR036249">
    <property type="entry name" value="Thioredoxin-like_sf"/>
</dbReference>
<sequence length="196" mass="22208">MEELKDYDFTIIAIALDEDVDAIRQWARDEPTTPLTYPVLVDRDFIFAETYGITNVPSTVWIDEAGNVVRPPAITPGDDTFKDFTQIDSSVHHEALRAWVRENTPPMSPTELRERIVPADESLSLARAERRLSMHLLRAGHQERAAVHLATAMELAPEDWTIHRGSMPVRGEDPFGQAFFDFYQAWETAGRPGYAP</sequence>
<dbReference type="GO" id="GO:0016209">
    <property type="term" value="F:antioxidant activity"/>
    <property type="evidence" value="ECO:0007669"/>
    <property type="project" value="InterPro"/>
</dbReference>
<protein>
    <submittedName>
        <fullName evidence="4">Unannotated protein</fullName>
    </submittedName>
</protein>
<feature type="domain" description="Alkyl hydroperoxide reductase subunit C/ Thiol specific antioxidant" evidence="1">
    <location>
        <begin position="2"/>
        <end position="69"/>
    </location>
</feature>
<dbReference type="EMBL" id="CAFBPQ010000029">
    <property type="protein sequence ID" value="CAB5026415.1"/>
    <property type="molecule type" value="Genomic_DNA"/>
</dbReference>
<accession>A0A6J7RCE2</accession>
<reference evidence="4" key="1">
    <citation type="submission" date="2020-05" db="EMBL/GenBank/DDBJ databases">
        <authorList>
            <person name="Chiriac C."/>
            <person name="Salcher M."/>
            <person name="Ghai R."/>
            <person name="Kavagutti S V."/>
        </authorList>
    </citation>
    <scope>NUCLEOTIDE SEQUENCE</scope>
</reference>
<dbReference type="CDD" id="cd02966">
    <property type="entry name" value="TlpA_like_family"/>
    <property type="match status" value="1"/>
</dbReference>
<dbReference type="InterPro" id="IPR000866">
    <property type="entry name" value="AhpC/TSA"/>
</dbReference>
<dbReference type="Gene3D" id="3.40.30.10">
    <property type="entry name" value="Glutaredoxin"/>
    <property type="match status" value="1"/>
</dbReference>
<name>A0A6J7RCE2_9ZZZZ</name>
<dbReference type="EMBL" id="CAFBMM010000038">
    <property type="protein sequence ID" value="CAB4907444.1"/>
    <property type="molecule type" value="Genomic_DNA"/>
</dbReference>
<dbReference type="GO" id="GO:0016491">
    <property type="term" value="F:oxidoreductase activity"/>
    <property type="evidence" value="ECO:0007669"/>
    <property type="project" value="InterPro"/>
</dbReference>
<dbReference type="SUPFAM" id="SSF52833">
    <property type="entry name" value="Thioredoxin-like"/>
    <property type="match status" value="1"/>
</dbReference>
<dbReference type="AlphaFoldDB" id="A0A6J7RCE2"/>
<evidence type="ECO:0000259" key="1">
    <source>
        <dbReference type="Pfam" id="PF00578"/>
    </source>
</evidence>
<proteinExistence type="predicted"/>
<dbReference type="EMBL" id="CAFBOF010000006">
    <property type="protein sequence ID" value="CAB4972161.1"/>
    <property type="molecule type" value="Genomic_DNA"/>
</dbReference>
<dbReference type="Pfam" id="PF00578">
    <property type="entry name" value="AhpC-TSA"/>
    <property type="match status" value="1"/>
</dbReference>
<evidence type="ECO:0000313" key="2">
    <source>
        <dbReference type="EMBL" id="CAB4907444.1"/>
    </source>
</evidence>
<gene>
    <name evidence="2" type="ORF">UFOPK3605_00864</name>
    <name evidence="3" type="ORF">UFOPK3897_00528</name>
    <name evidence="4" type="ORF">UFOPK4121_00987</name>
</gene>
<evidence type="ECO:0000313" key="3">
    <source>
        <dbReference type="EMBL" id="CAB4972161.1"/>
    </source>
</evidence>